<dbReference type="EMBL" id="BGPR01001041">
    <property type="protein sequence ID" value="GBM43774.1"/>
    <property type="molecule type" value="Genomic_DNA"/>
</dbReference>
<name>A0A4Y2FVT4_ARAVE</name>
<accession>A0A4Y2FVT4</accession>
<proteinExistence type="predicted"/>
<keyword evidence="2" id="KW-1185">Reference proteome</keyword>
<evidence type="ECO:0000313" key="1">
    <source>
        <dbReference type="EMBL" id="GBM43774.1"/>
    </source>
</evidence>
<organism evidence="1 2">
    <name type="scientific">Araneus ventricosus</name>
    <name type="common">Orbweaver spider</name>
    <name type="synonym">Epeira ventricosa</name>
    <dbReference type="NCBI Taxonomy" id="182803"/>
    <lineage>
        <taxon>Eukaryota</taxon>
        <taxon>Metazoa</taxon>
        <taxon>Ecdysozoa</taxon>
        <taxon>Arthropoda</taxon>
        <taxon>Chelicerata</taxon>
        <taxon>Arachnida</taxon>
        <taxon>Araneae</taxon>
        <taxon>Araneomorphae</taxon>
        <taxon>Entelegynae</taxon>
        <taxon>Araneoidea</taxon>
        <taxon>Araneidae</taxon>
        <taxon>Araneus</taxon>
    </lineage>
</organism>
<gene>
    <name evidence="1" type="ORF">AVEN_109627_1</name>
</gene>
<feature type="non-terminal residue" evidence="1">
    <location>
        <position position="33"/>
    </location>
</feature>
<dbReference type="AlphaFoldDB" id="A0A4Y2FVT4"/>
<evidence type="ECO:0000313" key="2">
    <source>
        <dbReference type="Proteomes" id="UP000499080"/>
    </source>
</evidence>
<protein>
    <submittedName>
        <fullName evidence="1">Uncharacterized protein</fullName>
    </submittedName>
</protein>
<sequence>MLFRQLEGSGIKNGIPLAGKKLRHDRACQNKQC</sequence>
<reference evidence="1 2" key="1">
    <citation type="journal article" date="2019" name="Sci. Rep.">
        <title>Orb-weaving spider Araneus ventricosus genome elucidates the spidroin gene catalogue.</title>
        <authorList>
            <person name="Kono N."/>
            <person name="Nakamura H."/>
            <person name="Ohtoshi R."/>
            <person name="Moran D.A.P."/>
            <person name="Shinohara A."/>
            <person name="Yoshida Y."/>
            <person name="Fujiwara M."/>
            <person name="Mori M."/>
            <person name="Tomita M."/>
            <person name="Arakawa K."/>
        </authorList>
    </citation>
    <scope>NUCLEOTIDE SEQUENCE [LARGE SCALE GENOMIC DNA]</scope>
</reference>
<dbReference type="Proteomes" id="UP000499080">
    <property type="component" value="Unassembled WGS sequence"/>
</dbReference>
<comment type="caution">
    <text evidence="1">The sequence shown here is derived from an EMBL/GenBank/DDBJ whole genome shotgun (WGS) entry which is preliminary data.</text>
</comment>